<dbReference type="PANTHER" id="PTHR16128:SF5">
    <property type="entry name" value="FAD_NAD(P)-BINDING OXIDOREDUCTASE FAMILY PROTEIN"/>
    <property type="match status" value="1"/>
</dbReference>
<evidence type="ECO:0000313" key="3">
    <source>
        <dbReference type="Proteomes" id="UP000469734"/>
    </source>
</evidence>
<dbReference type="InterPro" id="IPR036188">
    <property type="entry name" value="FAD/NAD-bd_sf"/>
</dbReference>
<dbReference type="Pfam" id="PF01593">
    <property type="entry name" value="Amino_oxidase"/>
    <property type="match status" value="1"/>
</dbReference>
<evidence type="ECO:0000313" key="2">
    <source>
        <dbReference type="EMBL" id="MYM72817.1"/>
    </source>
</evidence>
<feature type="domain" description="Amine oxidase" evidence="1">
    <location>
        <begin position="26"/>
        <end position="246"/>
    </location>
</feature>
<name>A0A7X4KH42_9BURK</name>
<evidence type="ECO:0000259" key="1">
    <source>
        <dbReference type="Pfam" id="PF01593"/>
    </source>
</evidence>
<dbReference type="Proteomes" id="UP000469734">
    <property type="component" value="Unassembled WGS sequence"/>
</dbReference>
<proteinExistence type="predicted"/>
<reference evidence="2 3" key="1">
    <citation type="submission" date="2019-12" db="EMBL/GenBank/DDBJ databases">
        <title>Novel species isolated from a subtropical stream in China.</title>
        <authorList>
            <person name="Lu H."/>
        </authorList>
    </citation>
    <scope>NUCLEOTIDE SEQUENCE [LARGE SCALE GENOMIC DNA]</scope>
    <source>
        <strain evidence="2 3">FT134W</strain>
    </source>
</reference>
<dbReference type="Gene3D" id="3.50.50.60">
    <property type="entry name" value="FAD/NAD(P)-binding domain"/>
    <property type="match status" value="1"/>
</dbReference>
<dbReference type="GO" id="GO:0016491">
    <property type="term" value="F:oxidoreductase activity"/>
    <property type="evidence" value="ECO:0007669"/>
    <property type="project" value="InterPro"/>
</dbReference>
<dbReference type="AlphaFoldDB" id="A0A7X4KH42"/>
<organism evidence="2 3">
    <name type="scientific">Duganella margarita</name>
    <dbReference type="NCBI Taxonomy" id="2692170"/>
    <lineage>
        <taxon>Bacteria</taxon>
        <taxon>Pseudomonadati</taxon>
        <taxon>Pseudomonadota</taxon>
        <taxon>Betaproteobacteria</taxon>
        <taxon>Burkholderiales</taxon>
        <taxon>Oxalobacteraceae</taxon>
        <taxon>Telluria group</taxon>
        <taxon>Duganella</taxon>
    </lineage>
</organism>
<feature type="non-terminal residue" evidence="2">
    <location>
        <position position="1"/>
    </location>
</feature>
<gene>
    <name evidence="2" type="ORF">GTP56_11465</name>
</gene>
<dbReference type="EMBL" id="WWCR01000009">
    <property type="protein sequence ID" value="MYM72817.1"/>
    <property type="molecule type" value="Genomic_DNA"/>
</dbReference>
<accession>A0A7X4KH42</accession>
<comment type="caution">
    <text evidence="2">The sequence shown here is derived from an EMBL/GenBank/DDBJ whole genome shotgun (WGS) entry which is preliminary data.</text>
</comment>
<dbReference type="Gene3D" id="3.90.660.10">
    <property type="match status" value="1"/>
</dbReference>
<dbReference type="RefSeq" id="WP_161050176.1">
    <property type="nucleotide sequence ID" value="NZ_WWCR01000009.1"/>
</dbReference>
<sequence length="252" mass="26538">LPWRPRDPAGRTAAGEDTLWVPAPDMPALCRALLKDLPVHTQVQIDALHRDAAGWRLESGGATVAREFGAVVLAIPPAQAAALLQALQPSWAQQALTLPMLPDWTLMGLASAAGDRSDWQLACPSDGVLASIIRNHSKPGRVPVAGMAHWVAHATADWSARHLETPAAVVQDALQQALARWFGQAPDWRYVTVHRWRYAVAPAGARSGAGDCWWDAQAGLGICGDAWGGGGVEGAWGSARALAAAISGVDPA</sequence>
<dbReference type="SUPFAM" id="SSF51905">
    <property type="entry name" value="FAD/NAD(P)-binding domain"/>
    <property type="match status" value="1"/>
</dbReference>
<protein>
    <recommendedName>
        <fullName evidence="1">Amine oxidase domain-containing protein</fullName>
    </recommendedName>
</protein>
<dbReference type="PANTHER" id="PTHR16128">
    <property type="entry name" value="FAD/NAD(P)-BINDING OXIDOREDUCTASE FAMILY PROTEIN"/>
    <property type="match status" value="1"/>
</dbReference>
<dbReference type="InterPro" id="IPR002937">
    <property type="entry name" value="Amino_oxidase"/>
</dbReference>